<dbReference type="SMART" id="SM00320">
    <property type="entry name" value="WD40"/>
    <property type="match status" value="3"/>
</dbReference>
<dbReference type="PROSITE" id="PS50082">
    <property type="entry name" value="WD_REPEATS_2"/>
    <property type="match status" value="1"/>
</dbReference>
<organism evidence="6">
    <name type="scientific">Rodentolepis nana</name>
    <name type="common">Dwarf tapeworm</name>
    <name type="synonym">Hymenolepis nana</name>
    <dbReference type="NCBI Taxonomy" id="102285"/>
    <lineage>
        <taxon>Eukaryota</taxon>
        <taxon>Metazoa</taxon>
        <taxon>Spiralia</taxon>
        <taxon>Lophotrochozoa</taxon>
        <taxon>Platyhelminthes</taxon>
        <taxon>Cestoda</taxon>
        <taxon>Eucestoda</taxon>
        <taxon>Cyclophyllidea</taxon>
        <taxon>Hymenolepididae</taxon>
        <taxon>Rodentolepis</taxon>
    </lineage>
</organism>
<keyword evidence="5" id="KW-1185">Reference proteome</keyword>
<dbReference type="STRING" id="102285.A0A0R3T7U0"/>
<dbReference type="PANTHER" id="PTHR44675:SF1">
    <property type="entry name" value="P21-ACTIVATED PROTEIN KINASE-INTERACTING PROTEIN 1"/>
    <property type="match status" value="1"/>
</dbReference>
<evidence type="ECO:0000313" key="4">
    <source>
        <dbReference type="EMBL" id="VDN98986.1"/>
    </source>
</evidence>
<dbReference type="SUPFAM" id="SSF50978">
    <property type="entry name" value="WD40 repeat-like"/>
    <property type="match status" value="1"/>
</dbReference>
<dbReference type="InterPro" id="IPR036322">
    <property type="entry name" value="WD40_repeat_dom_sf"/>
</dbReference>
<dbReference type="InterPro" id="IPR051959">
    <property type="entry name" value="PAK1-Kinase_Regulator"/>
</dbReference>
<gene>
    <name evidence="4" type="ORF">HNAJ_LOCUS3127</name>
</gene>
<reference evidence="6" key="1">
    <citation type="submission" date="2017-02" db="UniProtKB">
        <authorList>
            <consortium name="WormBaseParasite"/>
        </authorList>
    </citation>
    <scope>IDENTIFICATION</scope>
</reference>
<dbReference type="Gene3D" id="2.130.10.10">
    <property type="entry name" value="YVTN repeat-like/Quinoprotein amine dehydrogenase"/>
    <property type="match status" value="2"/>
</dbReference>
<dbReference type="InterPro" id="IPR015943">
    <property type="entry name" value="WD40/YVTN_repeat-like_dom_sf"/>
</dbReference>
<evidence type="ECO:0000256" key="2">
    <source>
        <dbReference type="PROSITE-ProRule" id="PRU00221"/>
    </source>
</evidence>
<evidence type="ECO:0000313" key="5">
    <source>
        <dbReference type="Proteomes" id="UP000278807"/>
    </source>
</evidence>
<reference evidence="4 5" key="2">
    <citation type="submission" date="2018-11" db="EMBL/GenBank/DDBJ databases">
        <authorList>
            <consortium name="Pathogen Informatics"/>
        </authorList>
    </citation>
    <scope>NUCLEOTIDE SEQUENCE [LARGE SCALE GENOMIC DNA]</scope>
</reference>
<feature type="repeat" description="WD" evidence="2">
    <location>
        <begin position="136"/>
        <end position="180"/>
    </location>
</feature>
<protein>
    <submittedName>
        <fullName evidence="6">WD_REPEATS_REGION domain-containing protein</fullName>
    </submittedName>
</protein>
<evidence type="ECO:0000256" key="1">
    <source>
        <dbReference type="ARBA" id="ARBA00045213"/>
    </source>
</evidence>
<name>A0A0R3T7U0_RODNA</name>
<dbReference type="OrthoDB" id="308449at2759"/>
<accession>A0A0R3T7U0</accession>
<proteinExistence type="predicted"/>
<comment type="function">
    <text evidence="1">Negatively regulates the PAK1 kinase. PAK1 is a member of the PAK kinase family, which has been shown to play a positive role in the regulation of signaling pathways involving MAPK8 and RELA. PAK1 exists as an inactive homodimer, which is activated by binding of small GTPases such as CDC42 to an N-terminal regulatory domain. PAK1IP1 also binds to the N-terminus of PAK1, and inhibits the specific activation of PAK1 by CDC42. May be involved in ribosomal large subunit assembly.</text>
</comment>
<dbReference type="EMBL" id="UZAE01001731">
    <property type="protein sequence ID" value="VDN98986.1"/>
    <property type="molecule type" value="Genomic_DNA"/>
</dbReference>
<dbReference type="Pfam" id="PF00400">
    <property type="entry name" value="WD40"/>
    <property type="match status" value="2"/>
</dbReference>
<feature type="region of interest" description="Disordered" evidence="3">
    <location>
        <begin position="360"/>
        <end position="407"/>
    </location>
</feature>
<sequence>MSDQQTKRLHFVCGSYDGTVFAMSYEPAKGQDSGPSRLKAEFIDPEAHTGPVTALAVCGDTVASGSGDEAIQLFSVSQRHRMGCLEFHTGTIRHLIFADSRHILSSGEDSCIAIWRCSGSAKITQNSHKWQCIRQMRRHKASIRAMTLHPSKRLAFSIADSDGDHTLRIWSLTRGRQAYTTRLRALNAEGASNISVFKEGSHHFLFVQVATATSHRLDVLDLNHVSHKAIFSARFPVLLSQPPVVFHVDEDCIYLLVGIGSLLRAYKCQIGGSKMEAIAESRIQGKRFKFLKALSSHEIGKLIAMVTSDADGSYVRGYILDFEFIKAKSDGDKSLPSLGLKPVFTYDVPGIRITQADAVWTNPSEENEEDEIILRDVELDGNDEESDETSDVSVEEDLNGASESDEN</sequence>
<dbReference type="AlphaFoldDB" id="A0A0R3T7U0"/>
<evidence type="ECO:0000256" key="3">
    <source>
        <dbReference type="SAM" id="MobiDB-lite"/>
    </source>
</evidence>
<dbReference type="Proteomes" id="UP000278807">
    <property type="component" value="Unassembled WGS sequence"/>
</dbReference>
<evidence type="ECO:0000313" key="6">
    <source>
        <dbReference type="WBParaSite" id="HNAJ_0000312801-mRNA-1"/>
    </source>
</evidence>
<feature type="compositionally biased region" description="Acidic residues" evidence="3">
    <location>
        <begin position="379"/>
        <end position="407"/>
    </location>
</feature>
<dbReference type="WBParaSite" id="HNAJ_0000312801-mRNA-1">
    <property type="protein sequence ID" value="HNAJ_0000312801-mRNA-1"/>
    <property type="gene ID" value="HNAJ_0000312801"/>
</dbReference>
<dbReference type="PANTHER" id="PTHR44675">
    <property type="entry name" value="PAK1 INTERACTING PROTEIN 1"/>
    <property type="match status" value="1"/>
</dbReference>
<dbReference type="InterPro" id="IPR001680">
    <property type="entry name" value="WD40_rpt"/>
</dbReference>
<keyword evidence="2" id="KW-0853">WD repeat</keyword>